<evidence type="ECO:0000256" key="1">
    <source>
        <dbReference type="ARBA" id="ARBA00004477"/>
    </source>
</evidence>
<keyword evidence="3" id="KW-0444">Lipid biosynthesis</keyword>
<keyword evidence="14" id="KW-1185">Reference proteome</keyword>
<evidence type="ECO:0000313" key="13">
    <source>
        <dbReference type="EMBL" id="TMW68586.1"/>
    </source>
</evidence>
<evidence type="ECO:0000256" key="4">
    <source>
        <dbReference type="ARBA" id="ARBA00022679"/>
    </source>
</evidence>
<dbReference type="GO" id="GO:0008374">
    <property type="term" value="F:O-acyltransferase activity"/>
    <property type="evidence" value="ECO:0007669"/>
    <property type="project" value="InterPro"/>
</dbReference>
<feature type="transmembrane region" description="Helical" evidence="12">
    <location>
        <begin position="175"/>
        <end position="191"/>
    </location>
</feature>
<dbReference type="Proteomes" id="UP000794436">
    <property type="component" value="Unassembled WGS sequence"/>
</dbReference>
<evidence type="ECO:0000256" key="11">
    <source>
        <dbReference type="SAM" id="MobiDB-lite"/>
    </source>
</evidence>
<keyword evidence="5 12" id="KW-0812">Transmembrane</keyword>
<feature type="transmembrane region" description="Helical" evidence="12">
    <location>
        <begin position="91"/>
        <end position="112"/>
    </location>
</feature>
<keyword evidence="4" id="KW-0808">Transferase</keyword>
<feature type="transmembrane region" description="Helical" evidence="12">
    <location>
        <begin position="307"/>
        <end position="333"/>
    </location>
</feature>
<evidence type="ECO:0000313" key="14">
    <source>
        <dbReference type="Proteomes" id="UP000794436"/>
    </source>
</evidence>
<proteinExistence type="inferred from homology"/>
<feature type="transmembrane region" description="Helical" evidence="12">
    <location>
        <begin position="470"/>
        <end position="491"/>
    </location>
</feature>
<dbReference type="EMBL" id="SPLM01000002">
    <property type="protein sequence ID" value="TMW68586.1"/>
    <property type="molecule type" value="Genomic_DNA"/>
</dbReference>
<dbReference type="OrthoDB" id="264532at2759"/>
<feature type="transmembrane region" description="Helical" evidence="12">
    <location>
        <begin position="263"/>
        <end position="286"/>
    </location>
</feature>
<feature type="transmembrane region" description="Helical" evidence="12">
    <location>
        <begin position="497"/>
        <end position="515"/>
    </location>
</feature>
<name>A0A8K1CRP8_PYTOL</name>
<comment type="subcellular location">
    <subcellularLocation>
        <location evidence="1">Endoplasmic reticulum membrane</location>
        <topology evidence="1">Multi-pass membrane protein</topology>
    </subcellularLocation>
</comment>
<evidence type="ECO:0008006" key="15">
    <source>
        <dbReference type="Google" id="ProtNLM"/>
    </source>
</evidence>
<evidence type="ECO:0000256" key="12">
    <source>
        <dbReference type="SAM" id="Phobius"/>
    </source>
</evidence>
<gene>
    <name evidence="13" type="ORF">Poli38472_006054</name>
</gene>
<feature type="transmembrane region" description="Helical" evidence="12">
    <location>
        <begin position="51"/>
        <end position="71"/>
    </location>
</feature>
<evidence type="ECO:0000256" key="9">
    <source>
        <dbReference type="ARBA" id="ARBA00023136"/>
    </source>
</evidence>
<protein>
    <recommendedName>
        <fullName evidence="15">Diacylglycerol O-acyltransferase</fullName>
    </recommendedName>
</protein>
<dbReference type="PANTHER" id="PTHR12317:SF34">
    <property type="entry name" value="ACYLTRANSFERASE"/>
    <property type="match status" value="1"/>
</dbReference>
<evidence type="ECO:0000256" key="5">
    <source>
        <dbReference type="ARBA" id="ARBA00022692"/>
    </source>
</evidence>
<feature type="transmembrane region" description="Helical" evidence="12">
    <location>
        <begin position="386"/>
        <end position="408"/>
    </location>
</feature>
<feature type="transmembrane region" description="Helical" evidence="12">
    <location>
        <begin position="146"/>
        <end position="169"/>
    </location>
</feature>
<keyword evidence="8" id="KW-0443">Lipid metabolism</keyword>
<evidence type="ECO:0000256" key="6">
    <source>
        <dbReference type="ARBA" id="ARBA00022824"/>
    </source>
</evidence>
<evidence type="ECO:0000256" key="3">
    <source>
        <dbReference type="ARBA" id="ARBA00022516"/>
    </source>
</evidence>
<sequence>MEEKTAASVADAQSSLRQRNANRPPHVTVDKIAKPDELLASAFDGVHISRWGILLLAMAFVTFEAFALFVLLEANRFDPSRLDVLPLPEELRPICLGVLFAAVPITSIVTYLPSSLITYDTTDAMSPRVTAKVQHRQNVNFKIYQTVAWVVYAVFLTAWLVCPSTTWAYECASDFRTTIVALAFIAEILMISSKLALERQSQRGTSSRKERLVVMINNFNNMLLVIGALLLAVNSELMQFTTELEDNENPVYVMADDAILSRFALSAGMSSLALVVTGMFNTYGLGGILSTKDGWRFYQPFTGGVQFMLFQAISWTCFSVGIFIQGLYLLSIVVVELELFVGAMIVAGALFLVSEVVMMMSLLMFKGKTRVDESEKKNLPAFGQRLQAFADECLGAFVLGGLTNLQWVPSALFVVMYATMTKLSLGEAVFYGLSTTLVEFLFVASRSIAIHWHNIESQNGKLKHVSPYRLKFVLPQALMLSLPGLTTYYHYTHGMEATVPMLLLTAYFYVYVFSYRGKPQVTGHRIKMDWVTQRNRVMDILSKYFGAKLIRDAPLDAKQHYIMGFHPHGIMSTTATWLLFSQQWRDLFPGVHAHVLVASILHQIPWLRDVLQYLGSREVTREAFAATLEEKESVLVVPGGQAEMLEQRSGLKQIRVYTRHKGFIRLAIESGTPLVPILSFQEGELMDNVYAPKVQRWFVKRLAFPFPYFPYGRMYLPLPRKIDTNVVVGAPLRVEQKAAPTQEEVDLVHARYFGELRRLFDTYKEQAGCADYELVLI</sequence>
<comment type="caution">
    <text evidence="13">The sequence shown here is derived from an EMBL/GenBank/DDBJ whole genome shotgun (WGS) entry which is preliminary data.</text>
</comment>
<feature type="transmembrane region" description="Helical" evidence="12">
    <location>
        <begin position="212"/>
        <end position="233"/>
    </location>
</feature>
<feature type="transmembrane region" description="Helical" evidence="12">
    <location>
        <begin position="339"/>
        <end position="365"/>
    </location>
</feature>
<evidence type="ECO:0000256" key="8">
    <source>
        <dbReference type="ARBA" id="ARBA00023098"/>
    </source>
</evidence>
<evidence type="ECO:0000256" key="7">
    <source>
        <dbReference type="ARBA" id="ARBA00022989"/>
    </source>
</evidence>
<dbReference type="Pfam" id="PF03982">
    <property type="entry name" value="DAGAT"/>
    <property type="match status" value="1"/>
</dbReference>
<keyword evidence="10" id="KW-0012">Acyltransferase</keyword>
<feature type="compositionally biased region" description="Polar residues" evidence="11">
    <location>
        <begin position="11"/>
        <end position="21"/>
    </location>
</feature>
<evidence type="ECO:0000256" key="2">
    <source>
        <dbReference type="ARBA" id="ARBA00005420"/>
    </source>
</evidence>
<comment type="similarity">
    <text evidence="2">Belongs to the diacylglycerol acyltransferase family.</text>
</comment>
<keyword evidence="9 12" id="KW-0472">Membrane</keyword>
<reference evidence="13" key="1">
    <citation type="submission" date="2019-03" db="EMBL/GenBank/DDBJ databases">
        <title>Long read genome sequence of the mycoparasitic Pythium oligandrum ATCC 38472 isolated from sugarbeet rhizosphere.</title>
        <authorList>
            <person name="Gaulin E."/>
        </authorList>
    </citation>
    <scope>NUCLEOTIDE SEQUENCE</scope>
    <source>
        <strain evidence="13">ATCC 38472_TT</strain>
    </source>
</reference>
<feature type="region of interest" description="Disordered" evidence="11">
    <location>
        <begin position="1"/>
        <end position="23"/>
    </location>
</feature>
<keyword evidence="6" id="KW-0256">Endoplasmic reticulum</keyword>
<dbReference type="GO" id="GO:0006629">
    <property type="term" value="P:lipid metabolic process"/>
    <property type="evidence" value="ECO:0007669"/>
    <property type="project" value="UniProtKB-KW"/>
</dbReference>
<dbReference type="CDD" id="cd07987">
    <property type="entry name" value="LPLAT_MGAT-like"/>
    <property type="match status" value="1"/>
</dbReference>
<keyword evidence="7 12" id="KW-1133">Transmembrane helix</keyword>
<organism evidence="13 14">
    <name type="scientific">Pythium oligandrum</name>
    <name type="common">Mycoparasitic fungus</name>
    <dbReference type="NCBI Taxonomy" id="41045"/>
    <lineage>
        <taxon>Eukaryota</taxon>
        <taxon>Sar</taxon>
        <taxon>Stramenopiles</taxon>
        <taxon>Oomycota</taxon>
        <taxon>Peronosporomycetes</taxon>
        <taxon>Pythiales</taxon>
        <taxon>Pythiaceae</taxon>
        <taxon>Pythium</taxon>
    </lineage>
</organism>
<dbReference type="InterPro" id="IPR007130">
    <property type="entry name" value="DAGAT"/>
</dbReference>
<accession>A0A8K1CRP8</accession>
<dbReference type="GO" id="GO:0005789">
    <property type="term" value="C:endoplasmic reticulum membrane"/>
    <property type="evidence" value="ECO:0007669"/>
    <property type="project" value="UniProtKB-SubCell"/>
</dbReference>
<feature type="transmembrane region" description="Helical" evidence="12">
    <location>
        <begin position="428"/>
        <end position="449"/>
    </location>
</feature>
<dbReference type="PANTHER" id="PTHR12317">
    <property type="entry name" value="DIACYLGLYCEROL O-ACYLTRANSFERASE"/>
    <property type="match status" value="1"/>
</dbReference>
<dbReference type="AlphaFoldDB" id="A0A8K1CRP8"/>
<evidence type="ECO:0000256" key="10">
    <source>
        <dbReference type="ARBA" id="ARBA00023315"/>
    </source>
</evidence>